<proteinExistence type="predicted"/>
<feature type="non-terminal residue" evidence="1">
    <location>
        <position position="1"/>
    </location>
</feature>
<dbReference type="InterPro" id="IPR041078">
    <property type="entry name" value="Plavaka"/>
</dbReference>
<name>A0A0C9Z7Z0_9AGAM</name>
<reference evidence="1 2" key="1">
    <citation type="submission" date="2014-04" db="EMBL/GenBank/DDBJ databases">
        <authorList>
            <consortium name="DOE Joint Genome Institute"/>
            <person name="Kuo A."/>
            <person name="Kohler A."/>
            <person name="Costa M.D."/>
            <person name="Nagy L.G."/>
            <person name="Floudas D."/>
            <person name="Copeland A."/>
            <person name="Barry K.W."/>
            <person name="Cichocki N."/>
            <person name="Veneault-Fourrey C."/>
            <person name="LaButti K."/>
            <person name="Lindquist E.A."/>
            <person name="Lipzen A."/>
            <person name="Lundell T."/>
            <person name="Morin E."/>
            <person name="Murat C."/>
            <person name="Sun H."/>
            <person name="Tunlid A."/>
            <person name="Henrissat B."/>
            <person name="Grigoriev I.V."/>
            <person name="Hibbett D.S."/>
            <person name="Martin F."/>
            <person name="Nordberg H.P."/>
            <person name="Cantor M.N."/>
            <person name="Hua S.X."/>
        </authorList>
    </citation>
    <scope>NUCLEOTIDE SEQUENCE [LARGE SCALE GENOMIC DNA]</scope>
    <source>
        <strain evidence="1 2">441</strain>
    </source>
</reference>
<reference evidence="2" key="2">
    <citation type="submission" date="2015-01" db="EMBL/GenBank/DDBJ databases">
        <title>Evolutionary Origins and Diversification of the Mycorrhizal Mutualists.</title>
        <authorList>
            <consortium name="DOE Joint Genome Institute"/>
            <consortium name="Mycorrhizal Genomics Consortium"/>
            <person name="Kohler A."/>
            <person name="Kuo A."/>
            <person name="Nagy L.G."/>
            <person name="Floudas D."/>
            <person name="Copeland A."/>
            <person name="Barry K.W."/>
            <person name="Cichocki N."/>
            <person name="Veneault-Fourrey C."/>
            <person name="LaButti K."/>
            <person name="Lindquist E.A."/>
            <person name="Lipzen A."/>
            <person name="Lundell T."/>
            <person name="Morin E."/>
            <person name="Murat C."/>
            <person name="Riley R."/>
            <person name="Ohm R."/>
            <person name="Sun H."/>
            <person name="Tunlid A."/>
            <person name="Henrissat B."/>
            <person name="Grigoriev I.V."/>
            <person name="Hibbett D.S."/>
            <person name="Martin F."/>
        </authorList>
    </citation>
    <scope>NUCLEOTIDE SEQUENCE [LARGE SCALE GENOMIC DNA]</scope>
    <source>
        <strain evidence="2">441</strain>
    </source>
</reference>
<organism evidence="1 2">
    <name type="scientific">Pisolithus microcarpus 441</name>
    <dbReference type="NCBI Taxonomy" id="765257"/>
    <lineage>
        <taxon>Eukaryota</taxon>
        <taxon>Fungi</taxon>
        <taxon>Dikarya</taxon>
        <taxon>Basidiomycota</taxon>
        <taxon>Agaricomycotina</taxon>
        <taxon>Agaricomycetes</taxon>
        <taxon>Agaricomycetidae</taxon>
        <taxon>Boletales</taxon>
        <taxon>Sclerodermatineae</taxon>
        <taxon>Pisolithaceae</taxon>
        <taxon>Pisolithus</taxon>
    </lineage>
</organism>
<dbReference type="EMBL" id="KN833708">
    <property type="protein sequence ID" value="KIK25451.1"/>
    <property type="molecule type" value="Genomic_DNA"/>
</dbReference>
<sequence>TLCGIILSSDKTHITNMCSGRVAHPLLISLTNIHMDIRNKGSSHAFLLLALMLIPVFTHPATRICSVLEACL</sequence>
<dbReference type="Proteomes" id="UP000054018">
    <property type="component" value="Unassembled WGS sequence"/>
</dbReference>
<dbReference type="HOGENOM" id="CLU_006344_8_2_1"/>
<dbReference type="AlphaFoldDB" id="A0A0C9Z7Z0"/>
<feature type="non-terminal residue" evidence="1">
    <location>
        <position position="72"/>
    </location>
</feature>
<dbReference type="Pfam" id="PF18759">
    <property type="entry name" value="Plavaka"/>
    <property type="match status" value="1"/>
</dbReference>
<protein>
    <submittedName>
        <fullName evidence="1">Uncharacterized protein</fullName>
    </submittedName>
</protein>
<gene>
    <name evidence="1" type="ORF">PISMIDRAFT_65694</name>
</gene>
<evidence type="ECO:0000313" key="2">
    <source>
        <dbReference type="Proteomes" id="UP000054018"/>
    </source>
</evidence>
<dbReference type="OrthoDB" id="2418900at2759"/>
<accession>A0A0C9Z7Z0</accession>
<keyword evidence="2" id="KW-1185">Reference proteome</keyword>
<evidence type="ECO:0000313" key="1">
    <source>
        <dbReference type="EMBL" id="KIK25451.1"/>
    </source>
</evidence>